<evidence type="ECO:0000256" key="4">
    <source>
        <dbReference type="ARBA" id="ARBA00023295"/>
    </source>
</evidence>
<evidence type="ECO:0000256" key="1">
    <source>
        <dbReference type="ARBA" id="ARBA00009792"/>
    </source>
</evidence>
<comment type="similarity">
    <text evidence="1">Belongs to the glycosyl hydrolase 38 family.</text>
</comment>
<accession>A0ABY6HK29</accession>
<evidence type="ECO:0000313" key="7">
    <source>
        <dbReference type="Proteomes" id="UP001208689"/>
    </source>
</evidence>
<dbReference type="Gene3D" id="1.20.1270.50">
    <property type="entry name" value="Glycoside hydrolase family 38, central domain"/>
    <property type="match status" value="1"/>
</dbReference>
<evidence type="ECO:0000313" key="6">
    <source>
        <dbReference type="EMBL" id="UYP43776.1"/>
    </source>
</evidence>
<sequence length="988" mass="114755">MVDWAKKKTFLEKIMIDGLFKKHSQVLVNMYKWKFKKIAKLYDPLNQLEKIKSPKLTYSGIISLNLAGKWRLSDCREKISEPIIARAIYNMEAYNFETLSCTLPSTIPYQWLKKDFPETLQEIQTQVQEGKWNIIGGDLVNYDASCIDGESLIRQKLYGQRFIAAKFSQLAEVAWFDCYSELPHILAQIMSKSGIKSAFINVLDDPKDKNKGEFPFPFVNFMWTAHDHTSIAVSAQSALKYSNFLSKIKDRNYFLQPERSISFNRTTSNETIQNNLSNEVIPAIINPYGAPNTKFGPLPFEIMEKMLWEQAKLVENVSFKKHFEKLHSHHNRIPTWGDAILFHRNSGIYTTAGMMKENNHTSEVLLHQTEALSAISGILGREHFQDEIQRDWQLVLKHQYREIIGGNSICEVIRDAAESYHQVISHLSSGQENAIMNAAHFLKKKIKHDLYTLFNPLGWKRHGFSTVYRKTYNNALDHQNKPLFVQKVSFSPYLSNREMQLGVKDVPGQNFLVSNAKLIQEIEELSFESQKLLPTVSPDKDELLEFENLPKDYLLIYHPPSSYIESYGLENTIFLKSPSHTQETNQKFKLKNEEYIFNSQLITIKIDANSGIITHLSYDDQETNLLGEKGIQHTLYHEKPSLSDPIHIDPSHYLVQNEFPALESIEIEERGPLRHTILIKYNKSKDGSRFHSRISIYRKEKKIYGETLVDWREKNKFLKLEINSVQKFQKFAFGKPYSIEHQSFNDLTTRHQLPIEMSFQQFALCYTQKLENETQKNLVLYSQGKYGLGISEDTVSLSLLRAPKLQTPDSKFVRLDSDHEQRSKYTDHGFHRIPWAIECVEPEIDELNVLKQAYEYNFPMIYAPTNASHDKISFFKLNQPNVIITTVKEIEEFMRAAPDWFYNPSMYEIAVIVRCVEFRGIQTSCTLSLPEFVNITKVFEVDLLERIQNNGINNSKMMVDENSIQFPMKPHEIKSLMVIIRVPFEEED</sequence>
<dbReference type="InterPro" id="IPR000602">
    <property type="entry name" value="Glyco_hydro_38_N"/>
</dbReference>
<dbReference type="Proteomes" id="UP001208689">
    <property type="component" value="Chromosome"/>
</dbReference>
<dbReference type="SUPFAM" id="SSF88688">
    <property type="entry name" value="Families 57/38 glycoside transferase middle domain"/>
    <property type="match status" value="1"/>
</dbReference>
<dbReference type="SMART" id="SM00872">
    <property type="entry name" value="Alpha-mann_mid"/>
    <property type="match status" value="1"/>
</dbReference>
<dbReference type="InterPro" id="IPR037094">
    <property type="entry name" value="Glyco_hydro_38_cen_sf"/>
</dbReference>
<reference evidence="6" key="1">
    <citation type="submission" date="2022-09" db="EMBL/GenBank/DDBJ databases">
        <title>Actin cytoskeleton and complex cell architecture in an #Asgard archaeon.</title>
        <authorList>
            <person name="Ponce Toledo R.I."/>
            <person name="Schleper C."/>
            <person name="Rodrigues Oliveira T."/>
            <person name="Wollweber F."/>
            <person name="Xu J."/>
            <person name="Rittmann S."/>
            <person name="Klingl A."/>
            <person name="Pilhofer M."/>
        </authorList>
    </citation>
    <scope>NUCLEOTIDE SEQUENCE</scope>
    <source>
        <strain evidence="6">B-35</strain>
    </source>
</reference>
<dbReference type="InterPro" id="IPR015341">
    <property type="entry name" value="Glyco_hydro_38_cen"/>
</dbReference>
<dbReference type="Pfam" id="PF17677">
    <property type="entry name" value="Glyco_hydro38C2"/>
    <property type="match status" value="1"/>
</dbReference>
<gene>
    <name evidence="6" type="ORF">NEF87_000061</name>
</gene>
<organism evidence="6 7">
    <name type="scientific">Candidatus Lokiarchaeum ossiferum</name>
    <dbReference type="NCBI Taxonomy" id="2951803"/>
    <lineage>
        <taxon>Archaea</taxon>
        <taxon>Promethearchaeati</taxon>
        <taxon>Promethearchaeota</taxon>
        <taxon>Promethearchaeia</taxon>
        <taxon>Promethearchaeales</taxon>
        <taxon>Promethearchaeaceae</taxon>
        <taxon>Candidatus Lokiarchaeum</taxon>
    </lineage>
</organism>
<dbReference type="InterPro" id="IPR028995">
    <property type="entry name" value="Glyco_hydro_57/38_cen_sf"/>
</dbReference>
<dbReference type="InterPro" id="IPR011330">
    <property type="entry name" value="Glyco_hydro/deAcase_b/a-brl"/>
</dbReference>
<dbReference type="InterPro" id="IPR011682">
    <property type="entry name" value="Glyco_hydro_38_C"/>
</dbReference>
<evidence type="ECO:0000256" key="3">
    <source>
        <dbReference type="ARBA" id="ARBA00022801"/>
    </source>
</evidence>
<keyword evidence="7" id="KW-1185">Reference proteome</keyword>
<evidence type="ECO:0000256" key="2">
    <source>
        <dbReference type="ARBA" id="ARBA00022723"/>
    </source>
</evidence>
<dbReference type="PANTHER" id="PTHR46017">
    <property type="entry name" value="ALPHA-MANNOSIDASE 2C1"/>
    <property type="match status" value="1"/>
</dbReference>
<keyword evidence="4" id="KW-0326">Glycosidase</keyword>
<keyword evidence="2" id="KW-0479">Metal-binding</keyword>
<dbReference type="Pfam" id="PF07748">
    <property type="entry name" value="Glyco_hydro_38C"/>
    <property type="match status" value="1"/>
</dbReference>
<dbReference type="EMBL" id="CP104013">
    <property type="protein sequence ID" value="UYP43776.1"/>
    <property type="molecule type" value="Genomic_DNA"/>
</dbReference>
<dbReference type="Pfam" id="PF09261">
    <property type="entry name" value="Alpha-mann_mid"/>
    <property type="match status" value="1"/>
</dbReference>
<dbReference type="Pfam" id="PF01074">
    <property type="entry name" value="Glyco_hydro_38N"/>
    <property type="match status" value="1"/>
</dbReference>
<dbReference type="PANTHER" id="PTHR46017:SF1">
    <property type="entry name" value="ALPHA-MANNOSIDASE 2C1"/>
    <property type="match status" value="1"/>
</dbReference>
<evidence type="ECO:0000259" key="5">
    <source>
        <dbReference type="SMART" id="SM00872"/>
    </source>
</evidence>
<dbReference type="Gene3D" id="2.70.98.30">
    <property type="entry name" value="Golgi alpha-mannosidase II, domain 4"/>
    <property type="match status" value="1"/>
</dbReference>
<name>A0ABY6HK29_9ARCH</name>
<dbReference type="SUPFAM" id="SSF74650">
    <property type="entry name" value="Galactose mutarotase-like"/>
    <property type="match status" value="1"/>
</dbReference>
<dbReference type="Gene3D" id="3.20.110.10">
    <property type="entry name" value="Glycoside hydrolase 38, N terminal domain"/>
    <property type="match status" value="1"/>
</dbReference>
<dbReference type="InterPro" id="IPR027291">
    <property type="entry name" value="Glyco_hydro_38_N_sf"/>
</dbReference>
<protein>
    <recommendedName>
        <fullName evidence="5">Glycoside hydrolase family 38 central domain-containing protein</fullName>
    </recommendedName>
</protein>
<feature type="domain" description="Glycoside hydrolase family 38 central" evidence="5">
    <location>
        <begin position="341"/>
        <end position="420"/>
    </location>
</feature>
<proteinExistence type="inferred from homology"/>
<dbReference type="InterPro" id="IPR011013">
    <property type="entry name" value="Gal_mutarotase_sf_dom"/>
</dbReference>
<keyword evidence="3" id="KW-0378">Hydrolase</keyword>
<dbReference type="SUPFAM" id="SSF88713">
    <property type="entry name" value="Glycoside hydrolase/deacetylase"/>
    <property type="match status" value="1"/>
</dbReference>
<dbReference type="InterPro" id="IPR041147">
    <property type="entry name" value="GH38_C"/>
</dbReference>